<sequence>MNHRIHEYSHDPGHASYGLEAAEKMGVPASQVFKTLVVALDTQNLAVAVLPVSTMLNMKQIARAGGAKKAIMAPAMDVQRSTGYVLGGVSPLGQKKRLPTYIDTSAQQFATIFVSAGRRGLEIELSPDDLCALTGGKFAGLADAE</sequence>
<evidence type="ECO:0000313" key="5">
    <source>
        <dbReference type="EMBL" id="KKO12723.1"/>
    </source>
</evidence>
<gene>
    <name evidence="5" type="ORF">LCGC14_0007400</name>
</gene>
<feature type="domain" description="YbaK/aminoacyl-tRNA synthetase-associated" evidence="4">
    <location>
        <begin position="20"/>
        <end position="130"/>
    </location>
</feature>
<organism evidence="5">
    <name type="scientific">marine sediment metagenome</name>
    <dbReference type="NCBI Taxonomy" id="412755"/>
    <lineage>
        <taxon>unclassified sequences</taxon>
        <taxon>metagenomes</taxon>
        <taxon>ecological metagenomes</taxon>
    </lineage>
</organism>
<dbReference type="GO" id="GO:0002161">
    <property type="term" value="F:aminoacyl-tRNA deacylase activity"/>
    <property type="evidence" value="ECO:0007669"/>
    <property type="project" value="InterPro"/>
</dbReference>
<dbReference type="GO" id="GO:0006412">
    <property type="term" value="P:translation"/>
    <property type="evidence" value="ECO:0007669"/>
    <property type="project" value="UniProtKB-KW"/>
</dbReference>
<dbReference type="PANTHER" id="PTHR30411">
    <property type="entry name" value="CYTOPLASMIC PROTEIN"/>
    <property type="match status" value="1"/>
</dbReference>
<comment type="caution">
    <text evidence="5">The sequence shown here is derived from an EMBL/GenBank/DDBJ whole genome shotgun (WGS) entry which is preliminary data.</text>
</comment>
<dbReference type="PANTHER" id="PTHR30411:SF0">
    <property type="entry name" value="CYS-TRNA(PRO)_CYS-TRNA(CYS) DEACYLASE YBAK"/>
    <property type="match status" value="1"/>
</dbReference>
<dbReference type="InterPro" id="IPR007214">
    <property type="entry name" value="YbaK/aa-tRNA-synth-assoc-dom"/>
</dbReference>
<dbReference type="InterPro" id="IPR036754">
    <property type="entry name" value="YbaK/aa-tRNA-synt-asso_dom_sf"/>
</dbReference>
<accession>A0A0F9WJI0</accession>
<proteinExistence type="inferred from homology"/>
<evidence type="ECO:0000259" key="4">
    <source>
        <dbReference type="Pfam" id="PF04073"/>
    </source>
</evidence>
<dbReference type="CDD" id="cd00002">
    <property type="entry name" value="YbaK_deacylase"/>
    <property type="match status" value="1"/>
</dbReference>
<evidence type="ECO:0000256" key="2">
    <source>
        <dbReference type="ARBA" id="ARBA00022917"/>
    </source>
</evidence>
<keyword evidence="3" id="KW-0456">Lyase</keyword>
<evidence type="ECO:0000256" key="1">
    <source>
        <dbReference type="ARBA" id="ARBA00009798"/>
    </source>
</evidence>
<name>A0A0F9WJI0_9ZZZZ</name>
<dbReference type="PIRSF" id="PIRSF006181">
    <property type="entry name" value="EbsC_YbaK"/>
    <property type="match status" value="1"/>
</dbReference>
<reference evidence="5" key="1">
    <citation type="journal article" date="2015" name="Nature">
        <title>Complex archaea that bridge the gap between prokaryotes and eukaryotes.</title>
        <authorList>
            <person name="Spang A."/>
            <person name="Saw J.H."/>
            <person name="Jorgensen S.L."/>
            <person name="Zaremba-Niedzwiedzka K."/>
            <person name="Martijn J."/>
            <person name="Lind A.E."/>
            <person name="van Eijk R."/>
            <person name="Schleper C."/>
            <person name="Guy L."/>
            <person name="Ettema T.J."/>
        </authorList>
    </citation>
    <scope>NUCLEOTIDE SEQUENCE</scope>
</reference>
<dbReference type="InterPro" id="IPR004369">
    <property type="entry name" value="Prolyl-tRNA_editing_YbaK/EbsC"/>
</dbReference>
<protein>
    <recommendedName>
        <fullName evidence="4">YbaK/aminoacyl-tRNA synthetase-associated domain-containing protein</fullName>
    </recommendedName>
</protein>
<dbReference type="AlphaFoldDB" id="A0A0F9WJI0"/>
<evidence type="ECO:0000256" key="3">
    <source>
        <dbReference type="ARBA" id="ARBA00023239"/>
    </source>
</evidence>
<dbReference type="GO" id="GO:0016829">
    <property type="term" value="F:lyase activity"/>
    <property type="evidence" value="ECO:0007669"/>
    <property type="project" value="UniProtKB-KW"/>
</dbReference>
<dbReference type="Gene3D" id="3.90.960.10">
    <property type="entry name" value="YbaK/aminoacyl-tRNA synthetase-associated domain"/>
    <property type="match status" value="1"/>
</dbReference>
<dbReference type="EMBL" id="LAZR01000001">
    <property type="protein sequence ID" value="KKO12723.1"/>
    <property type="molecule type" value="Genomic_DNA"/>
</dbReference>
<dbReference type="NCBIfam" id="TIGR00011">
    <property type="entry name" value="YbaK_EbsC"/>
    <property type="match status" value="1"/>
</dbReference>
<dbReference type="Pfam" id="PF04073">
    <property type="entry name" value="tRNA_edit"/>
    <property type="match status" value="1"/>
</dbReference>
<comment type="similarity">
    <text evidence="1">Belongs to the prolyl-tRNA editing family. YbaK/EbsC subfamily.</text>
</comment>
<keyword evidence="2" id="KW-0648">Protein biosynthesis</keyword>
<dbReference type="SUPFAM" id="SSF55826">
    <property type="entry name" value="YbaK/ProRS associated domain"/>
    <property type="match status" value="1"/>
</dbReference>